<dbReference type="Pfam" id="PF25052">
    <property type="entry name" value="AtDEF-like"/>
    <property type="match status" value="1"/>
</dbReference>
<evidence type="ECO:0000256" key="1">
    <source>
        <dbReference type="ARBA" id="ARBA00006722"/>
    </source>
</evidence>
<evidence type="ECO:0000313" key="7">
    <source>
        <dbReference type="Proteomes" id="UP001497457"/>
    </source>
</evidence>
<protein>
    <submittedName>
        <fullName evidence="6">Uncharacterized protein</fullName>
    </submittedName>
</protein>
<dbReference type="GO" id="GO:0050832">
    <property type="term" value="P:defense response to fungus"/>
    <property type="evidence" value="ECO:0007669"/>
    <property type="project" value="UniProtKB-KW"/>
</dbReference>
<name>A0ABC9BY67_9POAL</name>
<evidence type="ECO:0000256" key="2">
    <source>
        <dbReference type="ARBA" id="ARBA00022529"/>
    </source>
</evidence>
<organism evidence="6 7">
    <name type="scientific">Urochloa decumbens</name>
    <dbReference type="NCBI Taxonomy" id="240449"/>
    <lineage>
        <taxon>Eukaryota</taxon>
        <taxon>Viridiplantae</taxon>
        <taxon>Streptophyta</taxon>
        <taxon>Embryophyta</taxon>
        <taxon>Tracheophyta</taxon>
        <taxon>Spermatophyta</taxon>
        <taxon>Magnoliopsida</taxon>
        <taxon>Liliopsida</taxon>
        <taxon>Poales</taxon>
        <taxon>Poaceae</taxon>
        <taxon>PACMAD clade</taxon>
        <taxon>Panicoideae</taxon>
        <taxon>Panicodae</taxon>
        <taxon>Paniceae</taxon>
        <taxon>Melinidinae</taxon>
        <taxon>Urochloa</taxon>
    </lineage>
</organism>
<feature type="transmembrane region" description="Helical" evidence="5">
    <location>
        <begin position="12"/>
        <end position="35"/>
    </location>
</feature>
<proteinExistence type="inferred from homology"/>
<accession>A0ABC9BY67</accession>
<dbReference type="InterPro" id="IPR010851">
    <property type="entry name" value="DEFL"/>
</dbReference>
<gene>
    <name evidence="6" type="ORF">URODEC1_LOCUS70081</name>
</gene>
<keyword evidence="5" id="KW-1133">Transmembrane helix</keyword>
<reference evidence="6" key="1">
    <citation type="submission" date="2024-10" db="EMBL/GenBank/DDBJ databases">
        <authorList>
            <person name="Ryan C."/>
        </authorList>
    </citation>
    <scope>NUCLEOTIDE SEQUENCE [LARGE SCALE GENOMIC DNA]</scope>
</reference>
<keyword evidence="7" id="KW-1185">Reference proteome</keyword>
<keyword evidence="5" id="KW-0812">Transmembrane</keyword>
<keyword evidence="5" id="KW-0472">Membrane</keyword>
<dbReference type="AlphaFoldDB" id="A0ABC9BY67"/>
<evidence type="ECO:0000256" key="4">
    <source>
        <dbReference type="ARBA" id="ARBA00022821"/>
    </source>
</evidence>
<comment type="similarity">
    <text evidence="1">Belongs to the DEFL family.</text>
</comment>
<keyword evidence="2" id="KW-0929">Antimicrobial</keyword>
<dbReference type="GO" id="GO:0031640">
    <property type="term" value="P:killing of cells of another organism"/>
    <property type="evidence" value="ECO:0007669"/>
    <property type="project" value="UniProtKB-KW"/>
</dbReference>
<evidence type="ECO:0000256" key="3">
    <source>
        <dbReference type="ARBA" id="ARBA00022577"/>
    </source>
</evidence>
<dbReference type="Proteomes" id="UP001497457">
    <property type="component" value="Chromosome 28b"/>
</dbReference>
<sequence length="96" mass="10953">MAIVKSSPTRRAVHLIAVAMFLAVMYSTLSFTTYADQAHEDICEKMGHYCEPIQCSEECTHKYHYKAIGICKWKNDQVEDECCCRMRSPAPNPSTM</sequence>
<dbReference type="EMBL" id="OZ075138">
    <property type="protein sequence ID" value="CAL5010632.1"/>
    <property type="molecule type" value="Genomic_DNA"/>
</dbReference>
<evidence type="ECO:0000313" key="6">
    <source>
        <dbReference type="EMBL" id="CAL5010632.1"/>
    </source>
</evidence>
<keyword evidence="4" id="KW-0611">Plant defense</keyword>
<evidence type="ECO:0000256" key="5">
    <source>
        <dbReference type="SAM" id="Phobius"/>
    </source>
</evidence>
<keyword evidence="3" id="KW-0295">Fungicide</keyword>